<dbReference type="Proteomes" id="UP001371218">
    <property type="component" value="Unassembled WGS sequence"/>
</dbReference>
<comment type="caution">
    <text evidence="2">The sequence shown here is derived from an EMBL/GenBank/DDBJ whole genome shotgun (WGS) entry which is preliminary data.</text>
</comment>
<dbReference type="PANTHER" id="PTHR33993">
    <property type="entry name" value="GLYOXALASE-RELATED"/>
    <property type="match status" value="1"/>
</dbReference>
<evidence type="ECO:0000313" key="3">
    <source>
        <dbReference type="Proteomes" id="UP001371218"/>
    </source>
</evidence>
<keyword evidence="3" id="KW-1185">Reference proteome</keyword>
<accession>A0ABU9BKX0</accession>
<organism evidence="2 3">
    <name type="scientific">Ideonella lacteola</name>
    <dbReference type="NCBI Taxonomy" id="2984193"/>
    <lineage>
        <taxon>Bacteria</taxon>
        <taxon>Pseudomonadati</taxon>
        <taxon>Pseudomonadota</taxon>
        <taxon>Betaproteobacteria</taxon>
        <taxon>Burkholderiales</taxon>
        <taxon>Sphaerotilaceae</taxon>
        <taxon>Ideonella</taxon>
    </lineage>
</organism>
<reference evidence="2 3" key="1">
    <citation type="submission" date="2024-04" db="EMBL/GenBank/DDBJ databases">
        <title>Novel species of the genus Ideonella isolated from streams.</title>
        <authorList>
            <person name="Lu H."/>
        </authorList>
    </citation>
    <scope>NUCLEOTIDE SEQUENCE [LARGE SCALE GENOMIC DNA]</scope>
    <source>
        <strain evidence="2 3">DXS29W</strain>
    </source>
</reference>
<dbReference type="Pfam" id="PF00903">
    <property type="entry name" value="Glyoxalase"/>
    <property type="match status" value="1"/>
</dbReference>
<dbReference type="InterPro" id="IPR029068">
    <property type="entry name" value="Glyas_Bleomycin-R_OHBP_Dase"/>
</dbReference>
<protein>
    <submittedName>
        <fullName evidence="2">VOC family protein</fullName>
    </submittedName>
</protein>
<name>A0ABU9BKX0_9BURK</name>
<sequence>MTNDHTPTQALNWFEIPVRDLDRAQRFYETLFARPLRRESMGPEITLAVFPYTDGSGVGGCLYASAHAPAPTTEGTVVYLNAAPSLDVVVARLGEAGGKLLLPRVDLPGDMGAFVHIQDSEGNRVGLHASR</sequence>
<feature type="domain" description="VOC" evidence="1">
    <location>
        <begin position="10"/>
        <end position="130"/>
    </location>
</feature>
<dbReference type="InterPro" id="IPR037523">
    <property type="entry name" value="VOC_core"/>
</dbReference>
<dbReference type="InterPro" id="IPR004360">
    <property type="entry name" value="Glyas_Fos-R_dOase_dom"/>
</dbReference>
<evidence type="ECO:0000313" key="2">
    <source>
        <dbReference type="EMBL" id="MEK8030610.1"/>
    </source>
</evidence>
<dbReference type="CDD" id="cd07247">
    <property type="entry name" value="SgaA_N_like"/>
    <property type="match status" value="1"/>
</dbReference>
<dbReference type="Gene3D" id="3.10.180.10">
    <property type="entry name" value="2,3-Dihydroxybiphenyl 1,2-Dioxygenase, domain 1"/>
    <property type="match status" value="1"/>
</dbReference>
<dbReference type="InterPro" id="IPR052164">
    <property type="entry name" value="Anthracycline_SecMetBiosynth"/>
</dbReference>
<dbReference type="SUPFAM" id="SSF54593">
    <property type="entry name" value="Glyoxalase/Bleomycin resistance protein/Dihydroxybiphenyl dioxygenase"/>
    <property type="match status" value="1"/>
</dbReference>
<evidence type="ECO:0000259" key="1">
    <source>
        <dbReference type="PROSITE" id="PS51819"/>
    </source>
</evidence>
<dbReference type="EMBL" id="JBBUTG010000003">
    <property type="protein sequence ID" value="MEK8030610.1"/>
    <property type="molecule type" value="Genomic_DNA"/>
</dbReference>
<dbReference type="PANTHER" id="PTHR33993:SF2">
    <property type="entry name" value="VOC DOMAIN-CONTAINING PROTEIN"/>
    <property type="match status" value="1"/>
</dbReference>
<proteinExistence type="predicted"/>
<gene>
    <name evidence="2" type="ORF">AACH06_07205</name>
</gene>
<dbReference type="RefSeq" id="WP_341424970.1">
    <property type="nucleotide sequence ID" value="NZ_JBBUTG010000003.1"/>
</dbReference>
<dbReference type="PROSITE" id="PS51819">
    <property type="entry name" value="VOC"/>
    <property type="match status" value="1"/>
</dbReference>